<keyword evidence="1" id="KW-0560">Oxidoreductase</keyword>
<dbReference type="InterPro" id="IPR002347">
    <property type="entry name" value="SDR_fam"/>
</dbReference>
<dbReference type="KEGG" id="aten:116303044"/>
<dbReference type="Gene3D" id="3.40.50.720">
    <property type="entry name" value="NAD(P)-binding Rossmann-like Domain"/>
    <property type="match status" value="1"/>
</dbReference>
<dbReference type="Pfam" id="PF00106">
    <property type="entry name" value="adh_short"/>
    <property type="match status" value="1"/>
</dbReference>
<reference evidence="5" key="1">
    <citation type="submission" date="2025-08" db="UniProtKB">
        <authorList>
            <consortium name="RefSeq"/>
        </authorList>
    </citation>
    <scope>IDENTIFICATION</scope>
    <source>
        <tissue evidence="5">Tentacle</tissue>
    </source>
</reference>
<evidence type="ECO:0000256" key="3">
    <source>
        <dbReference type="SAM" id="Phobius"/>
    </source>
</evidence>
<accession>A0A6P8IPQ8</accession>
<evidence type="ECO:0000313" key="4">
    <source>
        <dbReference type="Proteomes" id="UP000515163"/>
    </source>
</evidence>
<dbReference type="InterPro" id="IPR036291">
    <property type="entry name" value="NAD(P)-bd_dom_sf"/>
</dbReference>
<protein>
    <submittedName>
        <fullName evidence="5">Dehydrogenase/reductase SDR family member 9-like</fullName>
    </submittedName>
</protein>
<proteinExistence type="inferred from homology"/>
<comment type="similarity">
    <text evidence="2">Belongs to the short-chain dehydrogenases/reductases (SDR) family.</text>
</comment>
<name>A0A6P8IPQ8_ACTTE</name>
<organism evidence="4 5">
    <name type="scientific">Actinia tenebrosa</name>
    <name type="common">Australian red waratah sea anemone</name>
    <dbReference type="NCBI Taxonomy" id="6105"/>
    <lineage>
        <taxon>Eukaryota</taxon>
        <taxon>Metazoa</taxon>
        <taxon>Cnidaria</taxon>
        <taxon>Anthozoa</taxon>
        <taxon>Hexacorallia</taxon>
        <taxon>Actiniaria</taxon>
        <taxon>Actiniidae</taxon>
        <taxon>Actinia</taxon>
    </lineage>
</organism>
<dbReference type="PANTHER" id="PTHR43313">
    <property type="entry name" value="SHORT-CHAIN DEHYDROGENASE/REDUCTASE FAMILY 9C"/>
    <property type="match status" value="1"/>
</dbReference>
<dbReference type="PANTHER" id="PTHR43313:SF50">
    <property type="entry name" value="GH26015P"/>
    <property type="match status" value="1"/>
</dbReference>
<dbReference type="PRINTS" id="PR00080">
    <property type="entry name" value="SDRFAMILY"/>
</dbReference>
<dbReference type="PROSITE" id="PS00061">
    <property type="entry name" value="ADH_SHORT"/>
    <property type="match status" value="1"/>
</dbReference>
<dbReference type="InParanoid" id="A0A6P8IPQ8"/>
<dbReference type="InterPro" id="IPR020904">
    <property type="entry name" value="Sc_DH/Rdtase_CS"/>
</dbReference>
<keyword evidence="3" id="KW-1133">Transmembrane helix</keyword>
<evidence type="ECO:0000313" key="5">
    <source>
        <dbReference type="RefSeq" id="XP_031568348.1"/>
    </source>
</evidence>
<gene>
    <name evidence="5" type="primary">LOC116303044</name>
</gene>
<keyword evidence="3" id="KW-0472">Membrane</keyword>
<feature type="transmembrane region" description="Helical" evidence="3">
    <location>
        <begin position="12"/>
        <end position="30"/>
    </location>
</feature>
<keyword evidence="4" id="KW-1185">Reference proteome</keyword>
<dbReference type="OrthoDB" id="5296at2759"/>
<dbReference type="Proteomes" id="UP000515163">
    <property type="component" value="Unplaced"/>
</dbReference>
<evidence type="ECO:0000256" key="1">
    <source>
        <dbReference type="ARBA" id="ARBA00023002"/>
    </source>
</evidence>
<dbReference type="RefSeq" id="XP_031568348.1">
    <property type="nucleotide sequence ID" value="XM_031712488.1"/>
</dbReference>
<dbReference type="SUPFAM" id="SSF51735">
    <property type="entry name" value="NAD(P)-binding Rossmann-fold domains"/>
    <property type="match status" value="1"/>
</dbReference>
<dbReference type="GO" id="GO:0016491">
    <property type="term" value="F:oxidoreductase activity"/>
    <property type="evidence" value="ECO:0007669"/>
    <property type="project" value="UniProtKB-KW"/>
</dbReference>
<dbReference type="FunCoup" id="A0A6P8IPQ8">
    <property type="interactions" value="799"/>
</dbReference>
<dbReference type="AlphaFoldDB" id="A0A6P8IPQ8"/>
<sequence length="325" mass="36827">MADSFSCDPCFLLLLLAISIFTLFVAWLFLRSFLPKPKIKDFHKKYVLITGCDSGFGRRTAILLDELGFNVIATCLTTQGKEGLQEVCSSRLIAALMDVTDSEQIRNFYDEVKKIIPSEEGLWAVVNNAGYMTLAPLEWFKLEDYKKMADTNLWGLIDVTKTFLPLLKKAKGRIVNFGSIAGLVSPATFAPYSITKYGVEAFSDALRREMVHWGVKVCIMEPQAFQTLLLHELTGKKLVSLWDGISDDMKKEYGEEYLEHCKRYLVEGVFKKSSKNIDLVVNDVIDALTSRDPRPRYLIGRQAKIVGFFSLLPTVVQDYIFKPIM</sequence>
<dbReference type="PRINTS" id="PR00081">
    <property type="entry name" value="GDHRDH"/>
</dbReference>
<keyword evidence="3" id="KW-0812">Transmembrane</keyword>
<evidence type="ECO:0000256" key="2">
    <source>
        <dbReference type="RuleBase" id="RU000363"/>
    </source>
</evidence>
<dbReference type="GO" id="GO:0008202">
    <property type="term" value="P:steroid metabolic process"/>
    <property type="evidence" value="ECO:0007669"/>
    <property type="project" value="TreeGrafter"/>
</dbReference>
<dbReference type="GeneID" id="116303044"/>